<keyword evidence="1" id="KW-0472">Membrane</keyword>
<evidence type="ECO:0000313" key="5">
    <source>
        <dbReference type="EMBL" id="MBB6112739.1"/>
    </source>
</evidence>
<feature type="transmembrane region" description="Helical" evidence="1">
    <location>
        <begin position="37"/>
        <end position="54"/>
    </location>
</feature>
<dbReference type="Pfam" id="PF08531">
    <property type="entry name" value="Bac_rhamnosid_N"/>
    <property type="match status" value="1"/>
</dbReference>
<dbReference type="InterPro" id="IPR012341">
    <property type="entry name" value="6hp_glycosidase-like_sf"/>
</dbReference>
<dbReference type="InterPro" id="IPR008928">
    <property type="entry name" value="6-hairpin_glycosidase_sf"/>
</dbReference>
<dbReference type="RefSeq" id="WP_245834792.1">
    <property type="nucleotide sequence ID" value="NZ_FTMG01000021.1"/>
</dbReference>
<dbReference type="InterPro" id="IPR013737">
    <property type="entry name" value="Bac_rhamnosid_N"/>
</dbReference>
<comment type="caution">
    <text evidence="5">The sequence shown here is derived from an EMBL/GenBank/DDBJ whole genome shotgun (WGS) entry which is preliminary data.</text>
</comment>
<dbReference type="InterPro" id="IPR035398">
    <property type="entry name" value="Bac_rhamnosid_C"/>
</dbReference>
<organism evidence="5 6">
    <name type="scientific">Mucilaginibacter lappiensis</name>
    <dbReference type="NCBI Taxonomy" id="354630"/>
    <lineage>
        <taxon>Bacteria</taxon>
        <taxon>Pseudomonadati</taxon>
        <taxon>Bacteroidota</taxon>
        <taxon>Sphingobacteriia</taxon>
        <taxon>Sphingobacteriales</taxon>
        <taxon>Sphingobacteriaceae</taxon>
        <taxon>Mucilaginibacter</taxon>
    </lineage>
</organism>
<proteinExistence type="predicted"/>
<protein>
    <recommendedName>
        <fullName evidence="7">Alpha-L-rhamnosidase</fullName>
    </recommendedName>
</protein>
<dbReference type="InterPro" id="IPR035396">
    <property type="entry name" value="Bac_rhamnosid6H"/>
</dbReference>
<feature type="domain" description="Alpha-L-rhamnosidase six-hairpin glycosidase" evidence="3">
    <location>
        <begin position="417"/>
        <end position="745"/>
    </location>
</feature>
<dbReference type="EMBL" id="JACHCB010000021">
    <property type="protein sequence ID" value="MBB6112739.1"/>
    <property type="molecule type" value="Genomic_DNA"/>
</dbReference>
<evidence type="ECO:0000313" key="6">
    <source>
        <dbReference type="Proteomes" id="UP000541583"/>
    </source>
</evidence>
<dbReference type="SUPFAM" id="SSF49785">
    <property type="entry name" value="Galactose-binding domain-like"/>
    <property type="match status" value="1"/>
</dbReference>
<reference evidence="5 6" key="1">
    <citation type="submission" date="2020-08" db="EMBL/GenBank/DDBJ databases">
        <title>Genomic Encyclopedia of Type Strains, Phase IV (KMG-V): Genome sequencing to study the core and pangenomes of soil and plant-associated prokaryotes.</title>
        <authorList>
            <person name="Whitman W."/>
        </authorList>
    </citation>
    <scope>NUCLEOTIDE SEQUENCE [LARGE SCALE GENOMIC DNA]</scope>
    <source>
        <strain evidence="5 6">ANJLi2</strain>
    </source>
</reference>
<keyword evidence="1" id="KW-1133">Transmembrane helix</keyword>
<dbReference type="Pfam" id="PF17390">
    <property type="entry name" value="Bac_rhamnosid_C"/>
    <property type="match status" value="1"/>
</dbReference>
<feature type="domain" description="Alpha-L-rhamnosidase C-terminal" evidence="4">
    <location>
        <begin position="748"/>
        <end position="821"/>
    </location>
</feature>
<accession>A0ABR6PUA6</accession>
<sequence>MDWVYAKSINYFSYSYKSNSTNPAVHNDKQNLMMKPFFKHILLLCCLLIAVNSYSQTISPPLLRGHWKAVWITAPDEPATDYGVYHFRKSINLSAKPASFIIHVSADNRYKLYVNQTLVSLGPARGDTYYWNYETVDLAPYLKAGNNTIAALVWNEGDYRPEAQISIRTGFIMQGNTAAEEIVNTDKTWKCIRDKAYRPLTGIGYHPYYVAGPGELVDMNAAIKNWNATDFDDSSWKNAIRIDFGNPKGTVNAFGWMLVPSSLPQMELKYQRITSLRKAEGIDVPKSFPSAKTALTIPANTSFTLLLDQTYLTNAFVTLNFSKGKNAAIKLTYAESMFNSLNHGIVKGNRNDVEGKIFAGRRDSLISDGTTDQTFTTLAWRTYRYIQLQVKTGTEPLIIDDIYGIFTGYPFQLKAKLEAGKSEMQKILDIGWRTARLCAGETYTDCPYYEQLQYVGDTRIQALVSYYNSGDDRLARNAINQMDQSRVAEGLTLSRHPSFSPQIISTFSLWYIGMLHDYWMYRPDSAFVKEKLEGARAVLAFFSKYQQADGSLKDTPYWTFVDWVNDKGWDFGEAPQSKDGHSAVLDLQLMWAYNQAAEMEAKMGMPAFAEIYKAKAAQLKTTIQNKYWDASRQLYADTEDKQLFSQHTNTLAVLTEMLTNADATAVCQKMLTDIAITKCTIYFKYYLHQALIKGGFGNDYLQWLDIWRKNIDMGLTTWAEISDLEHNRSDCHAWGASPNIEFYRTILGVDSYAPGFNQVKIEPHLGDLKKVSGEIPHPNGKLSVKYQWEKNKWAIRISLPSGTSGMLVWKGKSYTLKAGENQLSI</sequence>
<evidence type="ECO:0000259" key="2">
    <source>
        <dbReference type="Pfam" id="PF08531"/>
    </source>
</evidence>
<evidence type="ECO:0008006" key="7">
    <source>
        <dbReference type="Google" id="ProtNLM"/>
    </source>
</evidence>
<evidence type="ECO:0000259" key="3">
    <source>
        <dbReference type="Pfam" id="PF17389"/>
    </source>
</evidence>
<gene>
    <name evidence="5" type="ORF">HDF23_005517</name>
</gene>
<dbReference type="Proteomes" id="UP000541583">
    <property type="component" value="Unassembled WGS sequence"/>
</dbReference>
<evidence type="ECO:0000256" key="1">
    <source>
        <dbReference type="SAM" id="Phobius"/>
    </source>
</evidence>
<evidence type="ECO:0000259" key="4">
    <source>
        <dbReference type="Pfam" id="PF17390"/>
    </source>
</evidence>
<keyword evidence="1" id="KW-0812">Transmembrane</keyword>
<dbReference type="PANTHER" id="PTHR34987">
    <property type="entry name" value="C, PUTATIVE (AFU_ORTHOLOGUE AFUA_3G02880)-RELATED"/>
    <property type="match status" value="1"/>
</dbReference>
<keyword evidence="6" id="KW-1185">Reference proteome</keyword>
<dbReference type="Gene3D" id="2.60.120.260">
    <property type="entry name" value="Galactose-binding domain-like"/>
    <property type="match status" value="1"/>
</dbReference>
<dbReference type="Pfam" id="PF17389">
    <property type="entry name" value="Bac_rhamnosid6H"/>
    <property type="match status" value="1"/>
</dbReference>
<dbReference type="Gene3D" id="2.60.420.10">
    <property type="entry name" value="Maltose phosphorylase, domain 3"/>
    <property type="match status" value="1"/>
</dbReference>
<name>A0ABR6PUA6_9SPHI</name>
<dbReference type="InterPro" id="IPR008979">
    <property type="entry name" value="Galactose-bd-like_sf"/>
</dbReference>
<feature type="domain" description="Bacterial alpha-L-rhamnosidase N-terminal" evidence="2">
    <location>
        <begin position="102"/>
        <end position="244"/>
    </location>
</feature>
<dbReference type="Gene3D" id="1.50.10.10">
    <property type="match status" value="1"/>
</dbReference>
<dbReference type="PANTHER" id="PTHR34987:SF2">
    <property type="entry name" value="B, PUTATIVE (AFU_ORTHOLOGUE AFUA_7G05040)-RELATED"/>
    <property type="match status" value="1"/>
</dbReference>
<dbReference type="SUPFAM" id="SSF48208">
    <property type="entry name" value="Six-hairpin glycosidases"/>
    <property type="match status" value="1"/>
</dbReference>